<proteinExistence type="predicted"/>
<dbReference type="RefSeq" id="WP_003321605.1">
    <property type="nucleotide sequence ID" value="NZ_ALPT02000104.1"/>
</dbReference>
<feature type="transmembrane region" description="Helical" evidence="1">
    <location>
        <begin position="23"/>
        <end position="44"/>
    </location>
</feature>
<evidence type="ECO:0000313" key="2">
    <source>
        <dbReference type="EMBL" id="KGA95778.1"/>
    </source>
</evidence>
<protein>
    <submittedName>
        <fullName evidence="2">Uncharacterized protein</fullName>
    </submittedName>
</protein>
<keyword evidence="1" id="KW-0472">Membrane</keyword>
<dbReference type="AlphaFoldDB" id="A0A094WIN4"/>
<dbReference type="Proteomes" id="UP000002754">
    <property type="component" value="Unassembled WGS sequence"/>
</dbReference>
<keyword evidence="4" id="KW-1185">Reference proteome</keyword>
<dbReference type="EMBL" id="ALPT02000104">
    <property type="protein sequence ID" value="KGA95778.1"/>
    <property type="molecule type" value="Genomic_DNA"/>
</dbReference>
<evidence type="ECO:0000313" key="5">
    <source>
        <dbReference type="Proteomes" id="UP000297014"/>
    </source>
</evidence>
<evidence type="ECO:0000256" key="1">
    <source>
        <dbReference type="SAM" id="Phobius"/>
    </source>
</evidence>
<organism evidence="2 4">
    <name type="scientific">Alkalihalobacillus alcalophilus ATCC 27647 = CGMCC 1.3604</name>
    <dbReference type="NCBI Taxonomy" id="1218173"/>
    <lineage>
        <taxon>Bacteria</taxon>
        <taxon>Bacillati</taxon>
        <taxon>Bacillota</taxon>
        <taxon>Bacilli</taxon>
        <taxon>Bacillales</taxon>
        <taxon>Bacillaceae</taxon>
        <taxon>Alkalihalobacillus</taxon>
    </lineage>
</organism>
<dbReference type="EMBL" id="JALP01000226">
    <property type="protein sequence ID" value="THG89487.1"/>
    <property type="molecule type" value="Genomic_DNA"/>
</dbReference>
<dbReference type="Proteomes" id="UP000297014">
    <property type="component" value="Unassembled WGS sequence"/>
</dbReference>
<reference evidence="3 5" key="2">
    <citation type="submission" date="2014-01" db="EMBL/GenBank/DDBJ databases">
        <title>Draft genome sequencing of Bacillus alcalophilus CGMCC 1.3604.</title>
        <authorList>
            <person name="Yang J."/>
            <person name="Diao L."/>
            <person name="Yang S."/>
        </authorList>
    </citation>
    <scope>NUCLEOTIDE SEQUENCE [LARGE SCALE GENOMIC DNA]</scope>
    <source>
        <strain evidence="3 5">CGMCC 1.3604</strain>
    </source>
</reference>
<feature type="transmembrane region" description="Helical" evidence="1">
    <location>
        <begin position="56"/>
        <end position="75"/>
    </location>
</feature>
<keyword evidence="1" id="KW-0812">Transmembrane</keyword>
<dbReference type="eggNOG" id="ENOG5030D1A">
    <property type="taxonomic scope" value="Bacteria"/>
</dbReference>
<name>A0A094WIN4_ALKAL</name>
<evidence type="ECO:0000313" key="3">
    <source>
        <dbReference type="EMBL" id="THG89487.1"/>
    </source>
</evidence>
<comment type="caution">
    <text evidence="2">The sequence shown here is derived from an EMBL/GenBank/DDBJ whole genome shotgun (WGS) entry which is preliminary data.</text>
</comment>
<sequence>MYGGVLLNKFFAIIVANKIGKGLWIGLATVITFFIVSFYITKIIGEPEEFGIMTDLLIYQAIVAILTTVILEQHLKNKEKVKDMN</sequence>
<accession>A0A094WIN4</accession>
<evidence type="ECO:0000313" key="4">
    <source>
        <dbReference type="Proteomes" id="UP000002754"/>
    </source>
</evidence>
<keyword evidence="1" id="KW-1133">Transmembrane helix</keyword>
<reference evidence="2 4" key="1">
    <citation type="journal article" date="2014" name="Genome Announc.">
        <title>Draft Genome Sequence of Bacillus alcalophilus AV1934, a Classic Alkaliphile Isolated from Human Feces in 1934.</title>
        <authorList>
            <person name="Attie O."/>
            <person name="Jayaprakash A."/>
            <person name="Shah H."/>
            <person name="Paulsen I.T."/>
            <person name="Morino M."/>
            <person name="Takahashi Y."/>
            <person name="Narumi I."/>
            <person name="Sachidanandam R."/>
            <person name="Satoh K."/>
            <person name="Ito M."/>
            <person name="Krulwich T.A."/>
        </authorList>
    </citation>
    <scope>NUCLEOTIDE SEQUENCE [LARGE SCALE GENOMIC DNA]</scope>
    <source>
        <strain evidence="2 4">AV1934</strain>
    </source>
</reference>
<dbReference type="OrthoDB" id="2972175at2"/>
<gene>
    <name evidence="3" type="ORF">AJ85_17405</name>
    <name evidence="2" type="ORF">BALCAV_0220375</name>
</gene>